<feature type="compositionally biased region" description="Pro residues" evidence="2">
    <location>
        <begin position="297"/>
        <end position="315"/>
    </location>
</feature>
<gene>
    <name evidence="5" type="primary">LOC108567172</name>
</gene>
<protein>
    <submittedName>
        <fullName evidence="5">Caprin homolog</fullName>
    </submittedName>
</protein>
<dbReference type="GeneID" id="108567172"/>
<feature type="region of interest" description="Disordered" evidence="2">
    <location>
        <begin position="297"/>
        <end position="354"/>
    </location>
</feature>
<evidence type="ECO:0000259" key="3">
    <source>
        <dbReference type="Pfam" id="PF18293"/>
    </source>
</evidence>
<dbReference type="Pfam" id="PF18293">
    <property type="entry name" value="Caprin-1_dimer"/>
    <property type="match status" value="1"/>
</dbReference>
<accession>A0ABM1N830</accession>
<dbReference type="RefSeq" id="XP_017782980.1">
    <property type="nucleotide sequence ID" value="XM_017927491.1"/>
</dbReference>
<evidence type="ECO:0000313" key="4">
    <source>
        <dbReference type="Proteomes" id="UP000695000"/>
    </source>
</evidence>
<feature type="compositionally biased region" description="Low complexity" evidence="2">
    <location>
        <begin position="447"/>
        <end position="474"/>
    </location>
</feature>
<evidence type="ECO:0000256" key="1">
    <source>
        <dbReference type="ARBA" id="ARBA00007950"/>
    </source>
</evidence>
<reference evidence="5" key="1">
    <citation type="submission" date="2025-08" db="UniProtKB">
        <authorList>
            <consortium name="RefSeq"/>
        </authorList>
    </citation>
    <scope>IDENTIFICATION</scope>
    <source>
        <tissue evidence="5">Whole Larva</tissue>
    </source>
</reference>
<name>A0ABM1N830_NICVS</name>
<feature type="compositionally biased region" description="Basic and acidic residues" evidence="2">
    <location>
        <begin position="482"/>
        <end position="494"/>
    </location>
</feature>
<feature type="compositionally biased region" description="Low complexity" evidence="2">
    <location>
        <begin position="502"/>
        <end position="542"/>
    </location>
</feature>
<dbReference type="PANTHER" id="PTHR22922:SF19">
    <property type="entry name" value="CAPRIN HOMOLOG"/>
    <property type="match status" value="1"/>
</dbReference>
<dbReference type="InterPro" id="IPR028816">
    <property type="entry name" value="Caprin"/>
</dbReference>
<feature type="compositionally biased region" description="Low complexity" evidence="2">
    <location>
        <begin position="428"/>
        <end position="439"/>
    </location>
</feature>
<dbReference type="PANTHER" id="PTHR22922">
    <property type="entry name" value="GPI-ANCHORED PROTEIN P137"/>
    <property type="match status" value="1"/>
</dbReference>
<keyword evidence="4" id="KW-1185">Reference proteome</keyword>
<evidence type="ECO:0000256" key="2">
    <source>
        <dbReference type="SAM" id="MobiDB-lite"/>
    </source>
</evidence>
<dbReference type="Proteomes" id="UP000695000">
    <property type="component" value="Unplaced"/>
</dbReference>
<organism evidence="4 5">
    <name type="scientific">Nicrophorus vespilloides</name>
    <name type="common">Boreal carrion beetle</name>
    <dbReference type="NCBI Taxonomy" id="110193"/>
    <lineage>
        <taxon>Eukaryota</taxon>
        <taxon>Metazoa</taxon>
        <taxon>Ecdysozoa</taxon>
        <taxon>Arthropoda</taxon>
        <taxon>Hexapoda</taxon>
        <taxon>Insecta</taxon>
        <taxon>Pterygota</taxon>
        <taxon>Neoptera</taxon>
        <taxon>Endopterygota</taxon>
        <taxon>Coleoptera</taxon>
        <taxon>Polyphaga</taxon>
        <taxon>Staphyliniformia</taxon>
        <taxon>Silphidae</taxon>
        <taxon>Nicrophorinae</taxon>
        <taxon>Nicrophorus</taxon>
    </lineage>
</organism>
<feature type="region of interest" description="Disordered" evidence="2">
    <location>
        <begin position="385"/>
        <end position="542"/>
    </location>
</feature>
<dbReference type="InterPro" id="IPR041637">
    <property type="entry name" value="Caprin-1_dimer"/>
</dbReference>
<sequence>MPSAANVKIEKAPENMGVAVTATPVADGNTAAVTVANNNPQQQPPAQATNNTPMPPIRQAITVIEHKIRNMEKRKSKLESYREVQRSGKDLNADQKSAVAKYDEVVQTLEFARDLCKQFLGIAVVSDKDDKKRLRKEALARSQGELTKIREVLLVQDALSNMVSETAREDFLQGKNGAALLTQTDLKLLDDLYSVATPKHASGNPSQFMPQVQAAAEHLQAVVDGKQKEAFGSTYSQIKEVIGKIHESGYFDQAVETFTEECVVSIECPEIVMVSTQIAPIEPIPVQQLENMTMEVRPPPPMQQPIMEQPPPQQQPPQMEQQQPPPVQMQPPVPEAMYYQQPPPPPAPRPITEVLGNGSFFFLQDSELDTPPEQIPTQTFTNQTYVSALPPPIPMPPHFHQYPNAPPQQPPQNVVASQPMQQVPPPQQLQQQQQQQQQQPPQPQQVPPVQQQQQQIHQQQQQPPMVMPQHVVPPAQTNNGIGERHPEVHEDMNRQRRQQRGPPTNNHHQPFFPNNNGYNNRPRNNNRNNGPRPNNNRHNQPL</sequence>
<feature type="domain" description="Caprin-1 dimerization" evidence="3">
    <location>
        <begin position="135"/>
        <end position="252"/>
    </location>
</feature>
<proteinExistence type="inferred from homology"/>
<feature type="compositionally biased region" description="Pro residues" evidence="2">
    <location>
        <begin position="323"/>
        <end position="334"/>
    </location>
</feature>
<evidence type="ECO:0000313" key="5">
    <source>
        <dbReference type="RefSeq" id="XP_017782980.1"/>
    </source>
</evidence>
<feature type="compositionally biased region" description="Low complexity" evidence="2">
    <location>
        <begin position="411"/>
        <end position="421"/>
    </location>
</feature>
<comment type="similarity">
    <text evidence="1">Belongs to the caprin family.</text>
</comment>